<accession>A0A9W7DF47</accession>
<dbReference type="AlphaFoldDB" id="A0A9W7DF47"/>
<dbReference type="EMBL" id="BSXU01000735">
    <property type="protein sequence ID" value="GMG21618.1"/>
    <property type="molecule type" value="Genomic_DNA"/>
</dbReference>
<evidence type="ECO:0000313" key="2">
    <source>
        <dbReference type="Proteomes" id="UP001165063"/>
    </source>
</evidence>
<evidence type="ECO:0000313" key="1">
    <source>
        <dbReference type="EMBL" id="GMG21618.1"/>
    </source>
</evidence>
<reference evidence="1" key="1">
    <citation type="submission" date="2023-04" db="EMBL/GenBank/DDBJ databases">
        <title>Ambrosiozyma monospora NBRC 1965.</title>
        <authorList>
            <person name="Ichikawa N."/>
            <person name="Sato H."/>
            <person name="Tonouchi N."/>
        </authorList>
    </citation>
    <scope>NUCLEOTIDE SEQUENCE</scope>
    <source>
        <strain evidence="1">NBRC 1965</strain>
    </source>
</reference>
<keyword evidence="2" id="KW-1185">Reference proteome</keyword>
<organism evidence="1 2">
    <name type="scientific">Ambrosiozyma monospora</name>
    <name type="common">Yeast</name>
    <name type="synonym">Endomycopsis monosporus</name>
    <dbReference type="NCBI Taxonomy" id="43982"/>
    <lineage>
        <taxon>Eukaryota</taxon>
        <taxon>Fungi</taxon>
        <taxon>Dikarya</taxon>
        <taxon>Ascomycota</taxon>
        <taxon>Saccharomycotina</taxon>
        <taxon>Pichiomycetes</taxon>
        <taxon>Pichiales</taxon>
        <taxon>Pichiaceae</taxon>
        <taxon>Ambrosiozyma</taxon>
    </lineage>
</organism>
<sequence length="607" mass="70852">MNFFSRYTHLLYLIGYHSVLDDILAEVFKRLVFDDLIFSAARFQDFVEFILSKNIKIEICLNNRVSVSHTDELTVLKLLQFGCRKVKNGGWFNSVDALEYANELEYVNSLFFQISEVNKFPKNFIPQLSRLIDIELLISDLKDLNFIDSHGIAEDLKLWLCTRNGNSKKRLTILFEVYDDRCKENDVNFINWASQFIALNKDGISEFRISIEWRASLFTFVPRLDFTCFFQKHLLDSLNLTIESKNNTELHNCIQRKEFSEPANQMQLTLRKSYNAKEPLVLKHETLFDNWLKNMTSLKELTFADCELTCKLINHLPATIRSLSFERIQIDYDADDSAVMLPQRLRNLGIDIRVYFNEPITIFKFCKIDELNELDMVRILIDAYTNLTPVFHSQLKSLFCAFNRVLSVRYYKHYDHNFIDVKQSFEGHACLKYFSLYTNLSPAHYDLSNLPPCLNADLTLTAETLTGRFPSCLESLDIVMLGHYKQPFDVFWQQFISPLKNLVSLRAELWGGEEVEIDFKKFKFPPHMHTIVLSINDESSVNKLIFNQLPNSFIHFEVRLSADKVRKLSNFYIIVDENDGGLSQSSIKRLLSLSPPDAFEWIARTKI</sequence>
<comment type="caution">
    <text evidence="1">The sequence shown here is derived from an EMBL/GenBank/DDBJ whole genome shotgun (WGS) entry which is preliminary data.</text>
</comment>
<name>A0A9W7DF47_AMBMO</name>
<gene>
    <name evidence="1" type="ORF">Amon01_000213800</name>
</gene>
<proteinExistence type="predicted"/>
<dbReference type="Proteomes" id="UP001165063">
    <property type="component" value="Unassembled WGS sequence"/>
</dbReference>
<protein>
    <submittedName>
        <fullName evidence="1">Unnamed protein product</fullName>
    </submittedName>
</protein>